<proteinExistence type="inferred from homology"/>
<evidence type="ECO:0000256" key="2">
    <source>
        <dbReference type="ARBA" id="ARBA00022729"/>
    </source>
</evidence>
<feature type="domain" description="Leucine-binding protein" evidence="5">
    <location>
        <begin position="44"/>
        <end position="358"/>
    </location>
</feature>
<keyword evidence="7" id="KW-1185">Reference proteome</keyword>
<feature type="signal peptide" evidence="4">
    <location>
        <begin position="1"/>
        <end position="36"/>
    </location>
</feature>
<gene>
    <name evidence="6" type="ORF">ACFFJ2_13320</name>
</gene>
<accession>A0ABV6D9P7</accession>
<keyword evidence="2 4" id="KW-0732">Signal</keyword>
<evidence type="ECO:0000256" key="4">
    <source>
        <dbReference type="SAM" id="SignalP"/>
    </source>
</evidence>
<dbReference type="InterPro" id="IPR028082">
    <property type="entry name" value="Peripla_BP_I"/>
</dbReference>
<organism evidence="6 7">
    <name type="scientific">Chelativorans intermedius</name>
    <dbReference type="NCBI Taxonomy" id="515947"/>
    <lineage>
        <taxon>Bacteria</taxon>
        <taxon>Pseudomonadati</taxon>
        <taxon>Pseudomonadota</taxon>
        <taxon>Alphaproteobacteria</taxon>
        <taxon>Hyphomicrobiales</taxon>
        <taxon>Phyllobacteriaceae</taxon>
        <taxon>Chelativorans</taxon>
    </lineage>
</organism>
<dbReference type="Pfam" id="PF13458">
    <property type="entry name" value="Peripla_BP_6"/>
    <property type="match status" value="1"/>
</dbReference>
<evidence type="ECO:0000256" key="3">
    <source>
        <dbReference type="ARBA" id="ARBA00022970"/>
    </source>
</evidence>
<sequence>MTTRYFRLKGISGAGIPRVALAAGCLSVALAAPAMAFDCSEGAIRIGLARSITGGFAAFDTPGANGLQIAVDEINAAGGVEGCPIELISGDSQSNPALAGQVAEELIRQGAHIIVPASDMDMGMGAAIAAQAAGLLSISPESGSPDWVAAVGPNHFIGGVSAADLARSIARFINDQGWENVYVVTNESFNWFTAKDQPLAEALDGSVVGRDGTNNEMSDFAAIVSRIRDMQDEIDVIFLNDYFPRVGTFIRQLRAAGVTTPIVGESTFPSAALPEVVGADGLQDVYYVTSAFFEGAEGRDPALEPMITRYQEQFGTFPENLNAVLGYQIGHILGMALEQADSTDAGAVAAALRGMSNLRVAGTEYYGFASSYPEKSASVGGFDAEGRFVLVADIDTRDAE</sequence>
<evidence type="ECO:0000256" key="1">
    <source>
        <dbReference type="ARBA" id="ARBA00010062"/>
    </source>
</evidence>
<dbReference type="InterPro" id="IPR028081">
    <property type="entry name" value="Leu-bd"/>
</dbReference>
<protein>
    <submittedName>
        <fullName evidence="6">ABC transporter substrate-binding protein</fullName>
    </submittedName>
</protein>
<keyword evidence="3" id="KW-0029">Amino-acid transport</keyword>
<reference evidence="6 7" key="1">
    <citation type="submission" date="2024-09" db="EMBL/GenBank/DDBJ databases">
        <authorList>
            <person name="Sun Q."/>
            <person name="Mori K."/>
        </authorList>
    </citation>
    <scope>NUCLEOTIDE SEQUENCE [LARGE SCALE GENOMIC DNA]</scope>
    <source>
        <strain evidence="6 7">CCM 8543</strain>
    </source>
</reference>
<dbReference type="PANTHER" id="PTHR30483:SF6">
    <property type="entry name" value="PERIPLASMIC BINDING PROTEIN OF ABC TRANSPORTER FOR NATURAL AMINO ACIDS"/>
    <property type="match status" value="1"/>
</dbReference>
<dbReference type="SUPFAM" id="SSF53822">
    <property type="entry name" value="Periplasmic binding protein-like I"/>
    <property type="match status" value="1"/>
</dbReference>
<dbReference type="Proteomes" id="UP001589755">
    <property type="component" value="Unassembled WGS sequence"/>
</dbReference>
<name>A0ABV6D9P7_9HYPH</name>
<dbReference type="RefSeq" id="WP_261521065.1">
    <property type="nucleotide sequence ID" value="NZ_JAODNW010000015.1"/>
</dbReference>
<dbReference type="Gene3D" id="3.40.50.2300">
    <property type="match status" value="2"/>
</dbReference>
<evidence type="ECO:0000259" key="5">
    <source>
        <dbReference type="Pfam" id="PF13458"/>
    </source>
</evidence>
<comment type="caution">
    <text evidence="6">The sequence shown here is derived from an EMBL/GenBank/DDBJ whole genome shotgun (WGS) entry which is preliminary data.</text>
</comment>
<dbReference type="PANTHER" id="PTHR30483">
    <property type="entry name" value="LEUCINE-SPECIFIC-BINDING PROTEIN"/>
    <property type="match status" value="1"/>
</dbReference>
<comment type="similarity">
    <text evidence="1">Belongs to the leucine-binding protein family.</text>
</comment>
<evidence type="ECO:0000313" key="6">
    <source>
        <dbReference type="EMBL" id="MFC0209380.1"/>
    </source>
</evidence>
<evidence type="ECO:0000313" key="7">
    <source>
        <dbReference type="Proteomes" id="UP001589755"/>
    </source>
</evidence>
<keyword evidence="3" id="KW-0813">Transport</keyword>
<dbReference type="EMBL" id="JBHLXD010000021">
    <property type="protein sequence ID" value="MFC0209380.1"/>
    <property type="molecule type" value="Genomic_DNA"/>
</dbReference>
<feature type="chain" id="PRO_5045179620" evidence="4">
    <location>
        <begin position="37"/>
        <end position="400"/>
    </location>
</feature>
<dbReference type="InterPro" id="IPR051010">
    <property type="entry name" value="BCAA_transport"/>
</dbReference>